<gene>
    <name evidence="2" type="ORF">TEA_011611</name>
</gene>
<dbReference type="STRING" id="542762.A0A4S4E8N0"/>
<name>A0A4S4E8N0_CAMSN</name>
<keyword evidence="1" id="KW-0472">Membrane</keyword>
<dbReference type="Proteomes" id="UP000306102">
    <property type="component" value="Unassembled WGS sequence"/>
</dbReference>
<evidence type="ECO:0000313" key="2">
    <source>
        <dbReference type="EMBL" id="THG12459.1"/>
    </source>
</evidence>
<dbReference type="Pfam" id="PF03140">
    <property type="entry name" value="DUF247"/>
    <property type="match status" value="1"/>
</dbReference>
<protein>
    <submittedName>
        <fullName evidence="2">Uncharacterized protein</fullName>
    </submittedName>
</protein>
<dbReference type="InterPro" id="IPR004158">
    <property type="entry name" value="DUF247_pln"/>
</dbReference>
<evidence type="ECO:0000313" key="3">
    <source>
        <dbReference type="Proteomes" id="UP000306102"/>
    </source>
</evidence>
<dbReference type="PANTHER" id="PTHR31549:SF149">
    <property type="entry name" value="ISOPRENOID SYNTHASE DOMAIN-CONTAINING PROTEIN"/>
    <property type="match status" value="1"/>
</dbReference>
<evidence type="ECO:0000256" key="1">
    <source>
        <dbReference type="SAM" id="Phobius"/>
    </source>
</evidence>
<sequence length="497" mass="57145">MSGPCCNQPVNIVIPLASNLDDEWLESIMNEGESSSSSSNNTPMPKHKKIPKVLKMLPQMESNKECYEPEVVSISPYHHSQAKLQSFEKLKIRFTKEYVKSFKPETSATALYEQVADVAGEARNCYAEDLTESFDDRAFTQMLFLDGCFIIHYINICMNDKEEQDKMQMKMKNHDKAFVRRDLFLLENQLPFIVLNALMSMNSDFEGNKGLKLIEDFIKTTMARPPEDSLLEKVENSITKHVTDRKRKKLPEPQSQEPADHLLELLHRQLINPKAFGVVSENKGGGGSSCCYSYPLMKKFIDFVSRKKEGNSWYSYRSVQELKAAGIQFRPNKERNFFADARYEPQFIRAILRLPPMTIDDSTKALLLNLVAYEMCPDSSNDFGVTSYLWFMDTLIDQAEDVKELRKKGIILNFLGSDQHVAELFNEIAKNLVPNPNACEDVKKRIERHYKNKVRLWMTEWLYAHFSSPWTLLAFLGALLAIALSFVQAYYAVNPKK</sequence>
<reference evidence="2 3" key="1">
    <citation type="journal article" date="2018" name="Proc. Natl. Acad. Sci. U.S.A.">
        <title>Draft genome sequence of Camellia sinensis var. sinensis provides insights into the evolution of the tea genome and tea quality.</title>
        <authorList>
            <person name="Wei C."/>
            <person name="Yang H."/>
            <person name="Wang S."/>
            <person name="Zhao J."/>
            <person name="Liu C."/>
            <person name="Gao L."/>
            <person name="Xia E."/>
            <person name="Lu Y."/>
            <person name="Tai Y."/>
            <person name="She G."/>
            <person name="Sun J."/>
            <person name="Cao H."/>
            <person name="Tong W."/>
            <person name="Gao Q."/>
            <person name="Li Y."/>
            <person name="Deng W."/>
            <person name="Jiang X."/>
            <person name="Wang W."/>
            <person name="Chen Q."/>
            <person name="Zhang S."/>
            <person name="Li H."/>
            <person name="Wu J."/>
            <person name="Wang P."/>
            <person name="Li P."/>
            <person name="Shi C."/>
            <person name="Zheng F."/>
            <person name="Jian J."/>
            <person name="Huang B."/>
            <person name="Shan D."/>
            <person name="Shi M."/>
            <person name="Fang C."/>
            <person name="Yue Y."/>
            <person name="Li F."/>
            <person name="Li D."/>
            <person name="Wei S."/>
            <person name="Han B."/>
            <person name="Jiang C."/>
            <person name="Yin Y."/>
            <person name="Xia T."/>
            <person name="Zhang Z."/>
            <person name="Bennetzen J.L."/>
            <person name="Zhao S."/>
            <person name="Wan X."/>
        </authorList>
    </citation>
    <scope>NUCLEOTIDE SEQUENCE [LARGE SCALE GENOMIC DNA]</scope>
    <source>
        <strain evidence="3">cv. Shuchazao</strain>
        <tissue evidence="2">Leaf</tissue>
    </source>
</reference>
<dbReference type="PANTHER" id="PTHR31549">
    <property type="entry name" value="PROTEIN, PUTATIVE (DUF247)-RELATED-RELATED"/>
    <property type="match status" value="1"/>
</dbReference>
<comment type="caution">
    <text evidence="2">The sequence shown here is derived from an EMBL/GenBank/DDBJ whole genome shotgun (WGS) entry which is preliminary data.</text>
</comment>
<dbReference type="AlphaFoldDB" id="A0A4S4E8N0"/>
<keyword evidence="3" id="KW-1185">Reference proteome</keyword>
<keyword evidence="1" id="KW-0812">Transmembrane</keyword>
<organism evidence="2 3">
    <name type="scientific">Camellia sinensis var. sinensis</name>
    <name type="common">China tea</name>
    <dbReference type="NCBI Taxonomy" id="542762"/>
    <lineage>
        <taxon>Eukaryota</taxon>
        <taxon>Viridiplantae</taxon>
        <taxon>Streptophyta</taxon>
        <taxon>Embryophyta</taxon>
        <taxon>Tracheophyta</taxon>
        <taxon>Spermatophyta</taxon>
        <taxon>Magnoliopsida</taxon>
        <taxon>eudicotyledons</taxon>
        <taxon>Gunneridae</taxon>
        <taxon>Pentapetalae</taxon>
        <taxon>asterids</taxon>
        <taxon>Ericales</taxon>
        <taxon>Theaceae</taxon>
        <taxon>Camellia</taxon>
    </lineage>
</organism>
<accession>A0A4S4E8N0</accession>
<feature type="transmembrane region" description="Helical" evidence="1">
    <location>
        <begin position="470"/>
        <end position="493"/>
    </location>
</feature>
<keyword evidence="1" id="KW-1133">Transmembrane helix</keyword>
<proteinExistence type="predicted"/>
<dbReference type="EMBL" id="SDRB02006538">
    <property type="protein sequence ID" value="THG12459.1"/>
    <property type="molecule type" value="Genomic_DNA"/>
</dbReference>